<evidence type="ECO:0000313" key="1">
    <source>
        <dbReference type="EMBL" id="GAA5812882.1"/>
    </source>
</evidence>
<protein>
    <recommendedName>
        <fullName evidence="3">F-box domain-containing protein</fullName>
    </recommendedName>
</protein>
<accession>A0ABP9Z192</accession>
<proteinExistence type="predicted"/>
<evidence type="ECO:0000313" key="2">
    <source>
        <dbReference type="Proteomes" id="UP001473302"/>
    </source>
</evidence>
<comment type="caution">
    <text evidence="1">The sequence shown here is derived from an EMBL/GenBank/DDBJ whole genome shotgun (WGS) entry which is preliminary data.</text>
</comment>
<sequence>MLECPEICFNVLKYLQDWPVRENFALTCQSVHSLCLSETLFIPPIAINLCSPTSITFFQSSTVRTFILTDSETAELNNNLDVSIFQIIDLLETLVRLEELTVKVLFNKRAIRKLIASLTVNHRAIRLFVPAASYTYFLKRLSGPSTIAHKIKLAANIMLHEATSSSSEDEKGVLLKRKYDMYEVPVEVENTLVKMRNTLMKSFVDNGLAKLRKRRISNPLYLDQLMKQNIVNKDSLYVLSSGRGSLPWDQVCFASRPFQLEIINNLITVTATKFIKSVISFDDNWIFVTQLDAFIRNDRDTDPCAIDTDLMTYPETPIVKIVQKSYKRTTWHEMVILYGRLELLVTGGIYGDTKSSSLKSFLGAPLKIKRPTNSDSEPNIYLVQRELPEGHIIKEERLLQNYSRQSAHYKWGFRSTRFSVKGFTTLNPLYINTTSLEFAASLILKCLAYNSFTIEDQKEMVTAIHEAAAVYSLSIPRGESDLEYLRFLESNCNAKFDVVISAAIQLIDGLLLSLRPQTVVDGTLATSVYNNVIKYRCNLVNNSRISREVFLM</sequence>
<reference evidence="1 2" key="1">
    <citation type="submission" date="2024-04" db="EMBL/GenBank/DDBJ databases">
        <title>genome sequences of Mucor flavus KT1a and Helicostylum pulchrum KT1b strains isolated from the surface of a dry-aged beef.</title>
        <authorList>
            <person name="Toyotome T."/>
            <person name="Hosono M."/>
            <person name="Torimaru M."/>
            <person name="Fukuda K."/>
            <person name="Mikami N."/>
        </authorList>
    </citation>
    <scope>NUCLEOTIDE SEQUENCE [LARGE SCALE GENOMIC DNA]</scope>
    <source>
        <strain evidence="1 2">KT1a</strain>
    </source>
</reference>
<gene>
    <name evidence="1" type="ORF">MFLAVUS_006341</name>
</gene>
<keyword evidence="2" id="KW-1185">Reference proteome</keyword>
<dbReference type="EMBL" id="BAABUK010000014">
    <property type="protein sequence ID" value="GAA5812882.1"/>
    <property type="molecule type" value="Genomic_DNA"/>
</dbReference>
<dbReference type="Proteomes" id="UP001473302">
    <property type="component" value="Unassembled WGS sequence"/>
</dbReference>
<name>A0ABP9Z192_9FUNG</name>
<evidence type="ECO:0008006" key="3">
    <source>
        <dbReference type="Google" id="ProtNLM"/>
    </source>
</evidence>
<organism evidence="1 2">
    <name type="scientific">Mucor flavus</name>
    <dbReference type="NCBI Taxonomy" id="439312"/>
    <lineage>
        <taxon>Eukaryota</taxon>
        <taxon>Fungi</taxon>
        <taxon>Fungi incertae sedis</taxon>
        <taxon>Mucoromycota</taxon>
        <taxon>Mucoromycotina</taxon>
        <taxon>Mucoromycetes</taxon>
        <taxon>Mucorales</taxon>
        <taxon>Mucorineae</taxon>
        <taxon>Mucoraceae</taxon>
        <taxon>Mucor</taxon>
    </lineage>
</organism>